<dbReference type="InterPro" id="IPR051200">
    <property type="entry name" value="Host-pathogen_enzymatic-act"/>
</dbReference>
<dbReference type="SUPFAM" id="SSF50974">
    <property type="entry name" value="Nitrous oxide reductase, N-terminal domain"/>
    <property type="match status" value="1"/>
</dbReference>
<name>A0ABT5UD78_9GAMM</name>
<reference evidence="1 2" key="1">
    <citation type="submission" date="2022-11" db="EMBL/GenBank/DDBJ databases">
        <title>Spartinivicinus poritis sp. nov., isolated from scleractinian coral Porites lutea.</title>
        <authorList>
            <person name="Zhang G."/>
            <person name="Cai L."/>
            <person name="Wei Q."/>
        </authorList>
    </citation>
    <scope>NUCLEOTIDE SEQUENCE [LARGE SCALE GENOMIC DNA]</scope>
    <source>
        <strain evidence="1 2">A2-2</strain>
    </source>
</reference>
<evidence type="ECO:0000313" key="1">
    <source>
        <dbReference type="EMBL" id="MDE1464335.1"/>
    </source>
</evidence>
<sequence>MHLFRNHLLYQHLSRCPFQQLSKRLYLVVTLLISLLLVGASSSALSANKGIKEEARRVIFVGNNWEGMIDVIDAETYAKLGRINGVPDKRERMREIIFNPIKLLAFQAIRHFIGEGHDQLVDDMYSTRDGRLLIVSRPSFADVVGIDIATNEIAWRFAVKGIRSDHMALSPDGTQVAVSASTGKVVHILDVETGEELGQFPSGDSPHENVYSKDGSKIYHASIGMVFTPLDEYFLDFTKGKRTFQVVDTRSLKIIKQFNMADKLKEAGLHGLSPAIRPMAHSPDERFFYFQLSFLHGFVEYDMQEDIITRMAQLPNLVPAMPINQYVNDSAHHGIAMNSAGDTLCVAGTMDDYVALVNRNTFEYQLLTGLGKKPYWVTSDQAGENCYISWSETDQMSVINYKTGEEVVRIDVGDHPQRIREGYVPIDWKVLFL</sequence>
<organism evidence="1 2">
    <name type="scientific">Spartinivicinus poritis</name>
    <dbReference type="NCBI Taxonomy" id="2994640"/>
    <lineage>
        <taxon>Bacteria</taxon>
        <taxon>Pseudomonadati</taxon>
        <taxon>Pseudomonadota</taxon>
        <taxon>Gammaproteobacteria</taxon>
        <taxon>Oceanospirillales</taxon>
        <taxon>Zooshikellaceae</taxon>
        <taxon>Spartinivicinus</taxon>
    </lineage>
</organism>
<dbReference type="RefSeq" id="WP_274690663.1">
    <property type="nucleotide sequence ID" value="NZ_JAPMOU010000032.1"/>
</dbReference>
<dbReference type="Proteomes" id="UP001528823">
    <property type="component" value="Unassembled WGS sequence"/>
</dbReference>
<proteinExistence type="predicted"/>
<comment type="caution">
    <text evidence="1">The sequence shown here is derived from an EMBL/GenBank/DDBJ whole genome shotgun (WGS) entry which is preliminary data.</text>
</comment>
<gene>
    <name evidence="1" type="ORF">ORQ98_20445</name>
</gene>
<protein>
    <submittedName>
        <fullName evidence="1">YncE family protein</fullName>
    </submittedName>
</protein>
<dbReference type="InterPro" id="IPR015943">
    <property type="entry name" value="WD40/YVTN_repeat-like_dom_sf"/>
</dbReference>
<keyword evidence="2" id="KW-1185">Reference proteome</keyword>
<dbReference type="Gene3D" id="2.130.10.10">
    <property type="entry name" value="YVTN repeat-like/Quinoprotein amine dehydrogenase"/>
    <property type="match status" value="2"/>
</dbReference>
<dbReference type="PANTHER" id="PTHR47197">
    <property type="entry name" value="PROTEIN NIRF"/>
    <property type="match status" value="1"/>
</dbReference>
<evidence type="ECO:0000313" key="2">
    <source>
        <dbReference type="Proteomes" id="UP001528823"/>
    </source>
</evidence>
<dbReference type="PANTHER" id="PTHR47197:SF3">
    <property type="entry name" value="DIHYDRO-HEME D1 DEHYDROGENASE"/>
    <property type="match status" value="1"/>
</dbReference>
<accession>A0ABT5UD78</accession>
<dbReference type="EMBL" id="JAPMOU010000032">
    <property type="protein sequence ID" value="MDE1464335.1"/>
    <property type="molecule type" value="Genomic_DNA"/>
</dbReference>
<dbReference type="InterPro" id="IPR011045">
    <property type="entry name" value="N2O_reductase_N"/>
</dbReference>